<dbReference type="PROSITE" id="PS50222">
    <property type="entry name" value="EF_HAND_2"/>
    <property type="match status" value="2"/>
</dbReference>
<dbReference type="InterPro" id="IPR011992">
    <property type="entry name" value="EF-hand-dom_pair"/>
</dbReference>
<dbReference type="AlphaFoldDB" id="A0AAE0B7E6"/>
<evidence type="ECO:0000313" key="5">
    <source>
        <dbReference type="Proteomes" id="UP001281410"/>
    </source>
</evidence>
<reference evidence="4" key="1">
    <citation type="journal article" date="2023" name="Plant J.">
        <title>Genome sequences and population genomics provide insights into the demographic history, inbreeding, and mutation load of two 'living fossil' tree species of Dipteronia.</title>
        <authorList>
            <person name="Feng Y."/>
            <person name="Comes H.P."/>
            <person name="Chen J."/>
            <person name="Zhu S."/>
            <person name="Lu R."/>
            <person name="Zhang X."/>
            <person name="Li P."/>
            <person name="Qiu J."/>
            <person name="Olsen K.M."/>
            <person name="Qiu Y."/>
        </authorList>
    </citation>
    <scope>NUCLEOTIDE SEQUENCE</scope>
    <source>
        <strain evidence="4">NBL</strain>
    </source>
</reference>
<dbReference type="Pfam" id="PF13499">
    <property type="entry name" value="EF-hand_7"/>
    <property type="match status" value="1"/>
</dbReference>
<dbReference type="PROSITE" id="PS00018">
    <property type="entry name" value="EF_HAND_1"/>
    <property type="match status" value="2"/>
</dbReference>
<dbReference type="GO" id="GO:0005509">
    <property type="term" value="F:calcium ion binding"/>
    <property type="evidence" value="ECO:0007669"/>
    <property type="project" value="InterPro"/>
</dbReference>
<protein>
    <recommendedName>
        <fullName evidence="3">EF-hand domain-containing protein</fullName>
    </recommendedName>
</protein>
<keyword evidence="5" id="KW-1185">Reference proteome</keyword>
<keyword evidence="1" id="KW-0106">Calcium</keyword>
<dbReference type="Gene3D" id="1.10.238.10">
    <property type="entry name" value="EF-hand"/>
    <property type="match status" value="1"/>
</dbReference>
<sequence length="102" mass="11552">MARGKFASKVPNVPKNGMTAPTTEQAEQLIRDLLKRHDTDQNGLLDKAEVQRAFDQLGSVFPSYRAYRGIKMADDNGDGVVDMYELEKLVQYVKNQNYNLTN</sequence>
<dbReference type="Proteomes" id="UP001281410">
    <property type="component" value="Unassembled WGS sequence"/>
</dbReference>
<comment type="caution">
    <text evidence="4">The sequence shown here is derived from an EMBL/GenBank/DDBJ whole genome shotgun (WGS) entry which is preliminary data.</text>
</comment>
<proteinExistence type="predicted"/>
<feature type="region of interest" description="Disordered" evidence="2">
    <location>
        <begin position="1"/>
        <end position="24"/>
    </location>
</feature>
<dbReference type="InterPro" id="IPR018247">
    <property type="entry name" value="EF_Hand_1_Ca_BS"/>
</dbReference>
<feature type="domain" description="EF-hand" evidence="3">
    <location>
        <begin position="70"/>
        <end position="96"/>
    </location>
</feature>
<evidence type="ECO:0000259" key="3">
    <source>
        <dbReference type="PROSITE" id="PS50222"/>
    </source>
</evidence>
<dbReference type="CDD" id="cd00051">
    <property type="entry name" value="EFh"/>
    <property type="match status" value="1"/>
</dbReference>
<dbReference type="SUPFAM" id="SSF47473">
    <property type="entry name" value="EF-hand"/>
    <property type="match status" value="1"/>
</dbReference>
<evidence type="ECO:0000313" key="4">
    <source>
        <dbReference type="EMBL" id="KAK3231416.1"/>
    </source>
</evidence>
<dbReference type="EMBL" id="JANJYJ010000001">
    <property type="protein sequence ID" value="KAK3231416.1"/>
    <property type="molecule type" value="Genomic_DNA"/>
</dbReference>
<evidence type="ECO:0000256" key="1">
    <source>
        <dbReference type="ARBA" id="ARBA00022837"/>
    </source>
</evidence>
<evidence type="ECO:0000256" key="2">
    <source>
        <dbReference type="SAM" id="MobiDB-lite"/>
    </source>
</evidence>
<accession>A0AAE0B7E6</accession>
<feature type="domain" description="EF-hand" evidence="3">
    <location>
        <begin position="25"/>
        <end position="60"/>
    </location>
</feature>
<dbReference type="InterPro" id="IPR002048">
    <property type="entry name" value="EF_hand_dom"/>
</dbReference>
<organism evidence="4 5">
    <name type="scientific">Dipteronia sinensis</name>
    <dbReference type="NCBI Taxonomy" id="43782"/>
    <lineage>
        <taxon>Eukaryota</taxon>
        <taxon>Viridiplantae</taxon>
        <taxon>Streptophyta</taxon>
        <taxon>Embryophyta</taxon>
        <taxon>Tracheophyta</taxon>
        <taxon>Spermatophyta</taxon>
        <taxon>Magnoliopsida</taxon>
        <taxon>eudicotyledons</taxon>
        <taxon>Gunneridae</taxon>
        <taxon>Pentapetalae</taxon>
        <taxon>rosids</taxon>
        <taxon>malvids</taxon>
        <taxon>Sapindales</taxon>
        <taxon>Sapindaceae</taxon>
        <taxon>Hippocastanoideae</taxon>
        <taxon>Acereae</taxon>
        <taxon>Dipteronia</taxon>
    </lineage>
</organism>
<gene>
    <name evidence="4" type="ORF">Dsin_003297</name>
</gene>
<name>A0AAE0B7E6_9ROSI</name>